<organism evidence="8 9">
    <name type="scientific">Shewanella glacialipiscicola</name>
    <dbReference type="NCBI Taxonomy" id="614069"/>
    <lineage>
        <taxon>Bacteria</taxon>
        <taxon>Pseudomonadati</taxon>
        <taxon>Pseudomonadota</taxon>
        <taxon>Gammaproteobacteria</taxon>
        <taxon>Alteromonadales</taxon>
        <taxon>Shewanellaceae</taxon>
        <taxon>Shewanella</taxon>
    </lineage>
</organism>
<dbReference type="Pfam" id="PF00672">
    <property type="entry name" value="HAMP"/>
    <property type="match status" value="1"/>
</dbReference>
<dbReference type="Proteomes" id="UP001157046">
    <property type="component" value="Unassembled WGS sequence"/>
</dbReference>
<evidence type="ECO:0000259" key="6">
    <source>
        <dbReference type="PROSITE" id="PS50111"/>
    </source>
</evidence>
<dbReference type="CDD" id="cd11386">
    <property type="entry name" value="MCP_signal"/>
    <property type="match status" value="1"/>
</dbReference>
<sequence length="706" mass="76762">MKHLSISTKLLWITSALFLSIVAILTISLWQALSDQNVQVSEQVQKTLQLEIRDKLEARAGEYGEMVAGFINEAYRIPFSFAGIVESTAEELPLKRDRLELALAAVLKKNAQTSSMYAQFEPNGYDGLDSEFLNVDVSHSVASSGALEVYYTRNSDGSVKHQQVDDSAEKYLTSVNEFGVRDAEWYLCAKETLTPCLMEPYLYEIVPGNSELMTSLTVPIIKHKQFIGVIGVDVNLPVFQSLIEQLAKSLYDGQAKVTLLSNHGFIVASSYDSKKARPLSESIDPKLAAQISSLHKNAQYMTQGDEIIVAYPIKIPLANTEWSLVIQVPNAQAYKSSIELNNKMDEMATSLGSLLLIVGLVVSVIAVITISLVLRSIISPLKMIQNRVEHLASAEGDLTQSIEVDSHAELIALGKGFNSFIYKLKGLIEELKILASRTQQESQSSAEIAQLTRDSVQRQHGEIESVVTAVNEMSATALEVAKASEQTAAETEAMSRNIRISEQSLTKAMDYVATMSKESLQAKVAVSKVAESSTNISRILEVISSIAAQTNLLALNAAIEAARAGEQGRGFAVVADEVRALASKTQSSTDDIGVLIDALQKEVHSASSIIDKGAERAQMAVTQTEQALSSLNLMVNQIEEISGQITHIATAAEEQSAVTEEVNRNITGISESASELARLADEAQRSSVVLADLVKQQHEELGKLKT</sequence>
<evidence type="ECO:0000313" key="9">
    <source>
        <dbReference type="Proteomes" id="UP001157046"/>
    </source>
</evidence>
<dbReference type="CDD" id="cd06225">
    <property type="entry name" value="HAMP"/>
    <property type="match status" value="1"/>
</dbReference>
<dbReference type="PROSITE" id="PS50111">
    <property type="entry name" value="CHEMOTAXIS_TRANSDUC_2"/>
    <property type="match status" value="1"/>
</dbReference>
<dbReference type="CDD" id="cd12913">
    <property type="entry name" value="PDC1_MCP_like"/>
    <property type="match status" value="1"/>
</dbReference>
<name>A0ABQ6J4B5_9GAMM</name>
<dbReference type="Pfam" id="PF22673">
    <property type="entry name" value="MCP-like_PDC_1"/>
    <property type="match status" value="1"/>
</dbReference>
<keyword evidence="5" id="KW-1133">Transmembrane helix</keyword>
<comment type="similarity">
    <text evidence="3">Belongs to the methyl-accepting chemotaxis (MCP) protein family.</text>
</comment>
<keyword evidence="5" id="KW-0472">Membrane</keyword>
<dbReference type="Pfam" id="PF00015">
    <property type="entry name" value="MCPsignal"/>
    <property type="match status" value="1"/>
</dbReference>
<feature type="domain" description="HAMP" evidence="7">
    <location>
        <begin position="375"/>
        <end position="429"/>
    </location>
</feature>
<feature type="transmembrane region" description="Helical" evidence="5">
    <location>
        <begin position="351"/>
        <end position="374"/>
    </location>
</feature>
<dbReference type="SMART" id="SM00304">
    <property type="entry name" value="HAMP"/>
    <property type="match status" value="1"/>
</dbReference>
<comment type="caution">
    <text evidence="8">The sequence shown here is derived from an EMBL/GenBank/DDBJ whole genome shotgun (WGS) entry which is preliminary data.</text>
</comment>
<dbReference type="Gene3D" id="3.30.450.20">
    <property type="entry name" value="PAS domain"/>
    <property type="match status" value="2"/>
</dbReference>
<dbReference type="PANTHER" id="PTHR32089">
    <property type="entry name" value="METHYL-ACCEPTING CHEMOTAXIS PROTEIN MCPB"/>
    <property type="match status" value="1"/>
</dbReference>
<gene>
    <name evidence="8" type="ORF">GCM10025855_25240</name>
</gene>
<keyword evidence="2 4" id="KW-0807">Transducer</keyword>
<protein>
    <submittedName>
        <fullName evidence="8">Methyl-accepting chemotaxis protein</fullName>
    </submittedName>
</protein>
<evidence type="ECO:0000313" key="8">
    <source>
        <dbReference type="EMBL" id="GMA82991.1"/>
    </source>
</evidence>
<dbReference type="SMART" id="SM00283">
    <property type="entry name" value="MA"/>
    <property type="match status" value="1"/>
</dbReference>
<dbReference type="InterPro" id="IPR004089">
    <property type="entry name" value="MCPsignal_dom"/>
</dbReference>
<evidence type="ECO:0000256" key="5">
    <source>
        <dbReference type="SAM" id="Phobius"/>
    </source>
</evidence>
<accession>A0ABQ6J4B5</accession>
<proteinExistence type="inferred from homology"/>
<comment type="subcellular location">
    <subcellularLocation>
        <location evidence="1">Membrane</location>
    </subcellularLocation>
</comment>
<dbReference type="RefSeq" id="WP_220772941.1">
    <property type="nucleotide sequence ID" value="NZ_BPFC01000021.1"/>
</dbReference>
<dbReference type="PROSITE" id="PS50885">
    <property type="entry name" value="HAMP"/>
    <property type="match status" value="1"/>
</dbReference>
<evidence type="ECO:0000259" key="7">
    <source>
        <dbReference type="PROSITE" id="PS50885"/>
    </source>
</evidence>
<dbReference type="Gene3D" id="1.10.287.950">
    <property type="entry name" value="Methyl-accepting chemotaxis protein"/>
    <property type="match status" value="1"/>
</dbReference>
<feature type="domain" description="Methyl-accepting transducer" evidence="6">
    <location>
        <begin position="434"/>
        <end position="670"/>
    </location>
</feature>
<keyword evidence="5" id="KW-0812">Transmembrane</keyword>
<reference evidence="9" key="1">
    <citation type="journal article" date="2019" name="Int. J. Syst. Evol. Microbiol.">
        <title>The Global Catalogue of Microorganisms (GCM) 10K type strain sequencing project: providing services to taxonomists for standard genome sequencing and annotation.</title>
        <authorList>
            <consortium name="The Broad Institute Genomics Platform"/>
            <consortium name="The Broad Institute Genome Sequencing Center for Infectious Disease"/>
            <person name="Wu L."/>
            <person name="Ma J."/>
        </authorList>
    </citation>
    <scope>NUCLEOTIDE SEQUENCE [LARGE SCALE GENOMIC DNA]</scope>
    <source>
        <strain evidence="9">NBRC 102030</strain>
    </source>
</reference>
<dbReference type="PANTHER" id="PTHR32089:SF117">
    <property type="entry name" value="METHYL ACCEPTING SENSORY TRANSDUCER WITH CACHE_1 SMALL MOLECULE BINDING DOMAIN"/>
    <property type="match status" value="1"/>
</dbReference>
<dbReference type="SUPFAM" id="SSF58104">
    <property type="entry name" value="Methyl-accepting chemotaxis protein (MCP) signaling domain"/>
    <property type="match status" value="1"/>
</dbReference>
<evidence type="ECO:0000256" key="4">
    <source>
        <dbReference type="PROSITE-ProRule" id="PRU00284"/>
    </source>
</evidence>
<dbReference type="InterPro" id="IPR003660">
    <property type="entry name" value="HAMP_dom"/>
</dbReference>
<keyword evidence="9" id="KW-1185">Reference proteome</keyword>
<evidence type="ECO:0000256" key="1">
    <source>
        <dbReference type="ARBA" id="ARBA00004370"/>
    </source>
</evidence>
<dbReference type="EMBL" id="BSUY01000001">
    <property type="protein sequence ID" value="GMA82991.1"/>
    <property type="molecule type" value="Genomic_DNA"/>
</dbReference>
<evidence type="ECO:0000256" key="3">
    <source>
        <dbReference type="ARBA" id="ARBA00029447"/>
    </source>
</evidence>
<evidence type="ECO:0000256" key="2">
    <source>
        <dbReference type="ARBA" id="ARBA00023224"/>
    </source>
</evidence>